<organism evidence="1 2">
    <name type="scientific">Streptomyces ovatisporus</name>
    <dbReference type="NCBI Taxonomy" id="1128682"/>
    <lineage>
        <taxon>Bacteria</taxon>
        <taxon>Bacillati</taxon>
        <taxon>Actinomycetota</taxon>
        <taxon>Actinomycetes</taxon>
        <taxon>Kitasatosporales</taxon>
        <taxon>Streptomycetaceae</taxon>
        <taxon>Streptomyces</taxon>
    </lineage>
</organism>
<evidence type="ECO:0000313" key="1">
    <source>
        <dbReference type="EMBL" id="MFC4492950.1"/>
    </source>
</evidence>
<evidence type="ECO:0000313" key="2">
    <source>
        <dbReference type="Proteomes" id="UP001595997"/>
    </source>
</evidence>
<dbReference type="CDD" id="cd20694">
    <property type="entry name" value="CdiI_Ct-like"/>
    <property type="match status" value="1"/>
</dbReference>
<dbReference type="InterPro" id="IPR049796">
    <property type="entry name" value="CdiI_Ct-like"/>
</dbReference>
<evidence type="ECO:0008006" key="3">
    <source>
        <dbReference type="Google" id="ProtNLM"/>
    </source>
</evidence>
<dbReference type="Proteomes" id="UP001595997">
    <property type="component" value="Unassembled WGS sequence"/>
</dbReference>
<dbReference type="RefSeq" id="WP_386441405.1">
    <property type="nucleotide sequence ID" value="NZ_JBHSFH010000003.1"/>
</dbReference>
<accession>A0ABV9A2M4</accession>
<gene>
    <name evidence="1" type="ORF">ACFPA8_02215</name>
</gene>
<reference evidence="2" key="1">
    <citation type="journal article" date="2019" name="Int. J. Syst. Evol. Microbiol.">
        <title>The Global Catalogue of Microorganisms (GCM) 10K type strain sequencing project: providing services to taxonomists for standard genome sequencing and annotation.</title>
        <authorList>
            <consortium name="The Broad Institute Genomics Platform"/>
            <consortium name="The Broad Institute Genome Sequencing Center for Infectious Disease"/>
            <person name="Wu L."/>
            <person name="Ma J."/>
        </authorList>
    </citation>
    <scope>NUCLEOTIDE SEQUENCE [LARGE SCALE GENOMIC DNA]</scope>
    <source>
        <strain evidence="2">CGMCC 4.7357</strain>
    </source>
</reference>
<name>A0ABV9A2M4_9ACTN</name>
<comment type="caution">
    <text evidence="1">The sequence shown here is derived from an EMBL/GenBank/DDBJ whole genome shotgun (WGS) entry which is preliminary data.</text>
</comment>
<dbReference type="EMBL" id="JBHSFH010000003">
    <property type="protein sequence ID" value="MFC4492950.1"/>
    <property type="molecule type" value="Genomic_DNA"/>
</dbReference>
<protein>
    <recommendedName>
        <fullName evidence="3">HEAT repeat domain-containing protein</fullName>
    </recommendedName>
</protein>
<proteinExistence type="predicted"/>
<sequence length="110" mass="12148">MQYESPEPVTPEVAEDVFLHGKPEEVSEALVASALSGENRQWLEKWIIRLSRHRDPAVRSTSAVGLGHLARLHGQVSQDAVDAVSRLREDSRTSGAAENALEDIEIFCRA</sequence>
<keyword evidence="2" id="KW-1185">Reference proteome</keyword>